<feature type="compositionally biased region" description="Low complexity" evidence="7">
    <location>
        <begin position="10"/>
        <end position="23"/>
    </location>
</feature>
<keyword evidence="11" id="KW-1185">Reference proteome</keyword>
<evidence type="ECO:0000256" key="4">
    <source>
        <dbReference type="ARBA" id="ARBA00023125"/>
    </source>
</evidence>
<accession>A0A0K1E625</accession>
<dbReference type="Pfam" id="PF00211">
    <property type="entry name" value="Guanylate_cyc"/>
    <property type="match status" value="1"/>
</dbReference>
<feature type="domain" description="Response regulatory" evidence="8">
    <location>
        <begin position="27"/>
        <end position="143"/>
    </location>
</feature>
<dbReference type="PROSITE" id="PS50110">
    <property type="entry name" value="RESPONSE_REGULATORY"/>
    <property type="match status" value="1"/>
</dbReference>
<evidence type="ECO:0000256" key="6">
    <source>
        <dbReference type="PROSITE-ProRule" id="PRU00169"/>
    </source>
</evidence>
<dbReference type="Proteomes" id="UP000067626">
    <property type="component" value="Chromosome"/>
</dbReference>
<evidence type="ECO:0000259" key="8">
    <source>
        <dbReference type="PROSITE" id="PS50110"/>
    </source>
</evidence>
<protein>
    <submittedName>
        <fullName evidence="10">Transcriptional regulator</fullName>
    </submittedName>
</protein>
<dbReference type="PANTHER" id="PTHR48111:SF1">
    <property type="entry name" value="TWO-COMPONENT RESPONSE REGULATOR ORR33"/>
    <property type="match status" value="1"/>
</dbReference>
<keyword evidence="5" id="KW-0804">Transcription</keyword>
<dbReference type="EMBL" id="CP012159">
    <property type="protein sequence ID" value="AKT36127.1"/>
    <property type="molecule type" value="Genomic_DNA"/>
</dbReference>
<dbReference type="InterPro" id="IPR001054">
    <property type="entry name" value="A/G_cyclase"/>
</dbReference>
<evidence type="ECO:0000256" key="1">
    <source>
        <dbReference type="ARBA" id="ARBA00022553"/>
    </source>
</evidence>
<gene>
    <name evidence="10" type="ORF">CMC5_002400</name>
</gene>
<dbReference type="GO" id="GO:0004016">
    <property type="term" value="F:adenylate cyclase activity"/>
    <property type="evidence" value="ECO:0007669"/>
    <property type="project" value="UniProtKB-ARBA"/>
</dbReference>
<feature type="region of interest" description="Disordered" evidence="7">
    <location>
        <begin position="1"/>
        <end position="23"/>
    </location>
</feature>
<keyword evidence="4" id="KW-0238">DNA-binding</keyword>
<evidence type="ECO:0000313" key="11">
    <source>
        <dbReference type="Proteomes" id="UP000067626"/>
    </source>
</evidence>
<feature type="domain" description="Guanylate cyclase" evidence="9">
    <location>
        <begin position="204"/>
        <end position="329"/>
    </location>
</feature>
<proteinExistence type="predicted"/>
<reference evidence="10 11" key="1">
    <citation type="submission" date="2015-07" db="EMBL/GenBank/DDBJ databases">
        <title>Genome analysis of myxobacterium Chondromyces crocatus Cm c5 reveals a high potential for natural compound synthesis and the genetic basis for the loss of fruiting body formation.</title>
        <authorList>
            <person name="Zaburannyi N."/>
            <person name="Bunk B."/>
            <person name="Maier J."/>
            <person name="Overmann J."/>
            <person name="Mueller R."/>
        </authorList>
    </citation>
    <scope>NUCLEOTIDE SEQUENCE [LARGE SCALE GENOMIC DNA]</scope>
    <source>
        <strain evidence="10 11">Cm c5</strain>
    </source>
</reference>
<dbReference type="SUPFAM" id="SSF52172">
    <property type="entry name" value="CheY-like"/>
    <property type="match status" value="1"/>
</dbReference>
<dbReference type="GO" id="GO:0006355">
    <property type="term" value="P:regulation of DNA-templated transcription"/>
    <property type="evidence" value="ECO:0007669"/>
    <property type="project" value="TreeGrafter"/>
</dbReference>
<dbReference type="RefSeq" id="WP_050428695.1">
    <property type="nucleotide sequence ID" value="NZ_CP012159.1"/>
</dbReference>
<dbReference type="Gene3D" id="3.30.70.1230">
    <property type="entry name" value="Nucleotide cyclase"/>
    <property type="match status" value="1"/>
</dbReference>
<dbReference type="SMART" id="SM00448">
    <property type="entry name" value="REC"/>
    <property type="match status" value="1"/>
</dbReference>
<evidence type="ECO:0000256" key="2">
    <source>
        <dbReference type="ARBA" id="ARBA00023012"/>
    </source>
</evidence>
<dbReference type="KEGG" id="ccro:CMC5_002400"/>
<feature type="modified residue" description="4-aspartylphosphate" evidence="6">
    <location>
        <position position="76"/>
    </location>
</feature>
<evidence type="ECO:0000256" key="3">
    <source>
        <dbReference type="ARBA" id="ARBA00023015"/>
    </source>
</evidence>
<name>A0A0K1E625_CHOCO</name>
<dbReference type="InterPro" id="IPR011006">
    <property type="entry name" value="CheY-like_superfamily"/>
</dbReference>
<dbReference type="STRING" id="52.CMC5_002400"/>
<dbReference type="SMART" id="SM00044">
    <property type="entry name" value="CYCc"/>
    <property type="match status" value="1"/>
</dbReference>
<keyword evidence="1 6" id="KW-0597">Phosphoprotein</keyword>
<dbReference type="Gene3D" id="3.40.50.2300">
    <property type="match status" value="1"/>
</dbReference>
<dbReference type="GO" id="GO:0000156">
    <property type="term" value="F:phosphorelay response regulator activity"/>
    <property type="evidence" value="ECO:0007669"/>
    <property type="project" value="TreeGrafter"/>
</dbReference>
<dbReference type="OrthoDB" id="9806735at2"/>
<organism evidence="10 11">
    <name type="scientific">Chondromyces crocatus</name>
    <dbReference type="NCBI Taxonomy" id="52"/>
    <lineage>
        <taxon>Bacteria</taxon>
        <taxon>Pseudomonadati</taxon>
        <taxon>Myxococcota</taxon>
        <taxon>Polyangia</taxon>
        <taxon>Polyangiales</taxon>
        <taxon>Polyangiaceae</taxon>
        <taxon>Chondromyces</taxon>
    </lineage>
</organism>
<evidence type="ECO:0000256" key="7">
    <source>
        <dbReference type="SAM" id="MobiDB-lite"/>
    </source>
</evidence>
<dbReference type="GO" id="GO:0032993">
    <property type="term" value="C:protein-DNA complex"/>
    <property type="evidence" value="ECO:0007669"/>
    <property type="project" value="TreeGrafter"/>
</dbReference>
<dbReference type="GO" id="GO:0009190">
    <property type="term" value="P:cyclic nucleotide biosynthetic process"/>
    <property type="evidence" value="ECO:0007669"/>
    <property type="project" value="InterPro"/>
</dbReference>
<dbReference type="SUPFAM" id="SSF55073">
    <property type="entry name" value="Nucleotide cyclase"/>
    <property type="match status" value="1"/>
</dbReference>
<keyword evidence="2" id="KW-0902">Two-component regulatory system</keyword>
<dbReference type="Pfam" id="PF00072">
    <property type="entry name" value="Response_reg"/>
    <property type="match status" value="1"/>
</dbReference>
<sequence length="384" mass="41244">MSDTSRHDSSPPLSWRRPSLSSTSPGVVLVVDDKPENLSLLSSVLSAEGYEVRAAITGAMALVAAAADPPDIILLDVNMPEMDGYEVCRRLKADRRTADVPVIFISVLSELEDKVAAFDAGGVDYVTKPFHVQEVLARVGTQLLLHRQRRELARQQKELSERYLEIQQLHATLREYLSDRAWASIAAASASPEAPPVPTREVLTILITDVAGFVRISEQIEPGPLLADLSLYLATLTQAIHRRGGQVDKYLGDGVLSFFKDAGAAVLAAHDLQREIAAFNGRLRDAARPIFPTRLGIATGPVVLASIGSQGRREFTLIGDRVNVASRLQAEAIPGGILMDARTWQAAGRPAGAKAVTVLLKGKQEAEAAYAIVPDLAAALPSPS</sequence>
<dbReference type="InterPro" id="IPR001789">
    <property type="entry name" value="Sig_transdc_resp-reg_receiver"/>
</dbReference>
<dbReference type="InterPro" id="IPR029787">
    <property type="entry name" value="Nucleotide_cyclase"/>
</dbReference>
<dbReference type="GO" id="GO:0005829">
    <property type="term" value="C:cytosol"/>
    <property type="evidence" value="ECO:0007669"/>
    <property type="project" value="TreeGrafter"/>
</dbReference>
<dbReference type="AlphaFoldDB" id="A0A0K1E625"/>
<evidence type="ECO:0000256" key="5">
    <source>
        <dbReference type="ARBA" id="ARBA00023163"/>
    </source>
</evidence>
<dbReference type="CDD" id="cd07302">
    <property type="entry name" value="CHD"/>
    <property type="match status" value="1"/>
</dbReference>
<evidence type="ECO:0000313" key="10">
    <source>
        <dbReference type="EMBL" id="AKT36127.1"/>
    </source>
</evidence>
<evidence type="ECO:0000259" key="9">
    <source>
        <dbReference type="PROSITE" id="PS50125"/>
    </source>
</evidence>
<dbReference type="GO" id="GO:0000976">
    <property type="term" value="F:transcription cis-regulatory region binding"/>
    <property type="evidence" value="ECO:0007669"/>
    <property type="project" value="TreeGrafter"/>
</dbReference>
<dbReference type="PANTHER" id="PTHR48111">
    <property type="entry name" value="REGULATOR OF RPOS"/>
    <property type="match status" value="1"/>
</dbReference>
<dbReference type="InterPro" id="IPR039420">
    <property type="entry name" value="WalR-like"/>
</dbReference>
<keyword evidence="3" id="KW-0805">Transcription regulation</keyword>
<dbReference type="PROSITE" id="PS50125">
    <property type="entry name" value="GUANYLATE_CYCLASE_2"/>
    <property type="match status" value="1"/>
</dbReference>